<dbReference type="PANTHER" id="PTHR43869">
    <property type="entry name" value="GLYCINE BETAINE/PROLINE BETAINE TRANSPORT SYSTEM ATP-BINDING PROTEIN PROV"/>
    <property type="match status" value="1"/>
</dbReference>
<dbReference type="PROSITE" id="PS50893">
    <property type="entry name" value="ABC_TRANSPORTER_2"/>
    <property type="match status" value="1"/>
</dbReference>
<dbReference type="InterPro" id="IPR051921">
    <property type="entry name" value="ABC_osmolyte_uptake_ATP-bind"/>
</dbReference>
<dbReference type="Pfam" id="PF00005">
    <property type="entry name" value="ABC_tran"/>
    <property type="match status" value="1"/>
</dbReference>
<accession>A0A158J7P4</accession>
<keyword evidence="6 7" id="KW-0067">ATP-binding</keyword>
<dbReference type="InterPro" id="IPR003593">
    <property type="entry name" value="AAA+_ATPase"/>
</dbReference>
<comment type="subunit">
    <text evidence="7">The complex is probably composed of two ATP-binding proteins, two transmembrane proteins and a solute-binding protein.</text>
</comment>
<evidence type="ECO:0000256" key="6">
    <source>
        <dbReference type="ARBA" id="ARBA00022840"/>
    </source>
</evidence>
<comment type="subcellular location">
    <subcellularLocation>
        <location evidence="7">Cell inner membrane</location>
        <topology evidence="7">Peripheral membrane protein</topology>
    </subcellularLocation>
</comment>
<keyword evidence="2 7" id="KW-0813">Transport</keyword>
<evidence type="ECO:0000313" key="9">
    <source>
        <dbReference type="EMBL" id="SAL64785.1"/>
    </source>
</evidence>
<keyword evidence="3" id="KW-1003">Cell membrane</keyword>
<reference evidence="10" key="1">
    <citation type="submission" date="2016-01" db="EMBL/GenBank/DDBJ databases">
        <authorList>
            <person name="Peeters C."/>
        </authorList>
    </citation>
    <scope>NUCLEOTIDE SEQUENCE [LARGE SCALE GENOMIC DNA]</scope>
</reference>
<keyword evidence="4 7" id="KW-0472">Membrane</keyword>
<dbReference type="GO" id="GO:0031460">
    <property type="term" value="P:glycine betaine transport"/>
    <property type="evidence" value="ECO:0007669"/>
    <property type="project" value="InterPro"/>
</dbReference>
<evidence type="ECO:0000256" key="5">
    <source>
        <dbReference type="ARBA" id="ARBA00022741"/>
    </source>
</evidence>
<dbReference type="NCBIfam" id="TIGR01186">
    <property type="entry name" value="proV"/>
    <property type="match status" value="1"/>
</dbReference>
<dbReference type="PANTHER" id="PTHR43869:SF1">
    <property type="entry name" value="GLYCINE BETAINE_PROLINE BETAINE TRANSPORT SYSTEM ATP-BINDING PROTEIN PROV"/>
    <property type="match status" value="1"/>
</dbReference>
<evidence type="ECO:0000256" key="2">
    <source>
        <dbReference type="ARBA" id="ARBA00022448"/>
    </source>
</evidence>
<dbReference type="GO" id="GO:0016887">
    <property type="term" value="F:ATP hydrolysis activity"/>
    <property type="evidence" value="ECO:0007669"/>
    <property type="project" value="UniProtKB-UniRule"/>
</dbReference>
<organism evidence="9 10">
    <name type="scientific">Caballeronia cordobensis</name>
    <name type="common">Burkholderia cordobensis</name>
    <dbReference type="NCBI Taxonomy" id="1353886"/>
    <lineage>
        <taxon>Bacteria</taxon>
        <taxon>Pseudomonadati</taxon>
        <taxon>Pseudomonadota</taxon>
        <taxon>Betaproteobacteria</taxon>
        <taxon>Burkholderiales</taxon>
        <taxon>Burkholderiaceae</taxon>
        <taxon>Caballeronia</taxon>
    </lineage>
</organism>
<comment type="similarity">
    <text evidence="1 7">Belongs to the ABC transporter superfamily.</text>
</comment>
<evidence type="ECO:0000256" key="4">
    <source>
        <dbReference type="ARBA" id="ARBA00022519"/>
    </source>
</evidence>
<dbReference type="SMART" id="SM00382">
    <property type="entry name" value="AAA"/>
    <property type="match status" value="1"/>
</dbReference>
<dbReference type="InterPro" id="IPR003439">
    <property type="entry name" value="ABC_transporter-like_ATP-bd"/>
</dbReference>
<dbReference type="AlphaFoldDB" id="A0A158J7P4"/>
<dbReference type="GO" id="GO:0006970">
    <property type="term" value="P:response to osmotic stress"/>
    <property type="evidence" value="ECO:0007669"/>
    <property type="project" value="UniProtKB-ARBA"/>
</dbReference>
<dbReference type="InterPro" id="IPR005892">
    <property type="entry name" value="Gly-betaine_transp_ATP-bd"/>
</dbReference>
<dbReference type="PROSITE" id="PS00211">
    <property type="entry name" value="ABC_TRANSPORTER_1"/>
    <property type="match status" value="1"/>
</dbReference>
<dbReference type="GO" id="GO:0015418">
    <property type="term" value="F:ABC-type quaternary ammonium compound transporting activity"/>
    <property type="evidence" value="ECO:0007669"/>
    <property type="project" value="UniProtKB-EC"/>
</dbReference>
<dbReference type="EC" id="7.6.2.9" evidence="7"/>
<dbReference type="Proteomes" id="UP000054740">
    <property type="component" value="Unassembled WGS sequence"/>
</dbReference>
<evidence type="ECO:0000256" key="1">
    <source>
        <dbReference type="ARBA" id="ARBA00005417"/>
    </source>
</evidence>
<dbReference type="Gene3D" id="3.40.50.300">
    <property type="entry name" value="P-loop containing nucleotide triphosphate hydrolases"/>
    <property type="match status" value="1"/>
</dbReference>
<dbReference type="InterPro" id="IPR027417">
    <property type="entry name" value="P-loop_NTPase"/>
</dbReference>
<sequence length="358" mass="39059">MMNELPHVKQATAVECRGVWKIFGSQTSAALEAAKSGRYNKDELLAKFGCVAAVANASFSVGEGETFCIIGLSGSGKSTLIRHFNRLIEPTSGEVVVRGKDICKLKNTELRALRSRCIGMVFQQVALLPYRTVLQNVMLPLEVQGESSANARSRSQAALDTVGLGNWANRFPRELSGGMQQRVGIAGALAAEPDVLLMDEPFSALDPLIRKQLQIEFKQLSTKLRKTTIFITHDIEEAIRIGDRIAIMREGRIIQIGTPEEIALHPVDSYVADFMEGVSRLKLVKAHSVMQPVLAEVSHGGSSVTVTEYPTVNINANLEEMIDLSIAKCAERLAVERNGQIVGMVSRENLLCATRAAE</sequence>
<evidence type="ECO:0000256" key="3">
    <source>
        <dbReference type="ARBA" id="ARBA00022475"/>
    </source>
</evidence>
<evidence type="ECO:0000313" key="10">
    <source>
        <dbReference type="Proteomes" id="UP000054740"/>
    </source>
</evidence>
<dbReference type="GO" id="GO:0005886">
    <property type="term" value="C:plasma membrane"/>
    <property type="evidence" value="ECO:0007669"/>
    <property type="project" value="UniProtKB-SubCell"/>
</dbReference>
<evidence type="ECO:0000259" key="8">
    <source>
        <dbReference type="PROSITE" id="PS50893"/>
    </source>
</evidence>
<dbReference type="FunFam" id="3.40.50.300:FF:000201">
    <property type="entry name" value="Glycine betaine/L-proline ABC transporter ATP-binding protein"/>
    <property type="match status" value="1"/>
</dbReference>
<dbReference type="SUPFAM" id="SSF52540">
    <property type="entry name" value="P-loop containing nucleoside triphosphate hydrolases"/>
    <property type="match status" value="1"/>
</dbReference>
<dbReference type="InterPro" id="IPR017871">
    <property type="entry name" value="ABC_transporter-like_CS"/>
</dbReference>
<dbReference type="EMBL" id="FCNY02000021">
    <property type="protein sequence ID" value="SAL64785.1"/>
    <property type="molecule type" value="Genomic_DNA"/>
</dbReference>
<keyword evidence="5 7" id="KW-0547">Nucleotide-binding</keyword>
<feature type="domain" description="ABC transporter" evidence="8">
    <location>
        <begin position="39"/>
        <end position="275"/>
    </location>
</feature>
<gene>
    <name evidence="9" type="ORF">AWB70_06026</name>
</gene>
<dbReference type="GO" id="GO:0005524">
    <property type="term" value="F:ATP binding"/>
    <property type="evidence" value="ECO:0007669"/>
    <property type="project" value="UniProtKB-UniRule"/>
</dbReference>
<proteinExistence type="inferred from homology"/>
<evidence type="ECO:0000256" key="7">
    <source>
        <dbReference type="RuleBase" id="RU369116"/>
    </source>
</evidence>
<keyword evidence="10" id="KW-1185">Reference proteome</keyword>
<protein>
    <recommendedName>
        <fullName evidence="7">Quaternary amine transport ATP-binding protein</fullName>
        <ecNumber evidence="7">7.6.2.9</ecNumber>
    </recommendedName>
</protein>
<name>A0A158J7P4_CABCO</name>
<comment type="catalytic activity">
    <reaction evidence="7">
        <text>a quaternary ammonium(out) + ATP + H2O = a quaternary ammonium(in) + ADP + phosphate + H(+)</text>
        <dbReference type="Rhea" id="RHEA:11036"/>
        <dbReference type="ChEBI" id="CHEBI:15377"/>
        <dbReference type="ChEBI" id="CHEBI:15378"/>
        <dbReference type="ChEBI" id="CHEBI:30616"/>
        <dbReference type="ChEBI" id="CHEBI:35267"/>
        <dbReference type="ChEBI" id="CHEBI:43474"/>
        <dbReference type="ChEBI" id="CHEBI:456216"/>
    </reaction>
</comment>
<keyword evidence="4 7" id="KW-0997">Cell inner membrane</keyword>
<dbReference type="GO" id="GO:0006865">
    <property type="term" value="P:amino acid transport"/>
    <property type="evidence" value="ECO:0007669"/>
    <property type="project" value="UniProtKB-UniRule"/>
</dbReference>